<name>X1R2P7_9ZZZZ</name>
<gene>
    <name evidence="1" type="ORF">S06H3_54297</name>
</gene>
<comment type="caution">
    <text evidence="1">The sequence shown here is derived from an EMBL/GenBank/DDBJ whole genome shotgun (WGS) entry which is preliminary data.</text>
</comment>
<protein>
    <submittedName>
        <fullName evidence="1">Uncharacterized protein</fullName>
    </submittedName>
</protein>
<accession>X1R2P7</accession>
<organism evidence="1">
    <name type="scientific">marine sediment metagenome</name>
    <dbReference type="NCBI Taxonomy" id="412755"/>
    <lineage>
        <taxon>unclassified sequences</taxon>
        <taxon>metagenomes</taxon>
        <taxon>ecological metagenomes</taxon>
    </lineage>
</organism>
<dbReference type="EMBL" id="BARV01034717">
    <property type="protein sequence ID" value="GAI49849.1"/>
    <property type="molecule type" value="Genomic_DNA"/>
</dbReference>
<proteinExistence type="predicted"/>
<sequence>MQDRIVVKGKLGAIYSRKHLESLRGRQVFHVPHTSSQNKNMMRLCLVNHLNLWDE</sequence>
<reference evidence="1" key="1">
    <citation type="journal article" date="2014" name="Front. Microbiol.">
        <title>High frequency of phylogenetically diverse reductive dehalogenase-homologous genes in deep subseafloor sedimentary metagenomes.</title>
        <authorList>
            <person name="Kawai M."/>
            <person name="Futagami T."/>
            <person name="Toyoda A."/>
            <person name="Takaki Y."/>
            <person name="Nishi S."/>
            <person name="Hori S."/>
            <person name="Arai W."/>
            <person name="Tsubouchi T."/>
            <person name="Morono Y."/>
            <person name="Uchiyama I."/>
            <person name="Ito T."/>
            <person name="Fujiyama A."/>
            <person name="Inagaki F."/>
            <person name="Takami H."/>
        </authorList>
    </citation>
    <scope>NUCLEOTIDE SEQUENCE</scope>
    <source>
        <strain evidence="1">Expedition CK06-06</strain>
    </source>
</reference>
<dbReference type="AlphaFoldDB" id="X1R2P7"/>
<evidence type="ECO:0000313" key="1">
    <source>
        <dbReference type="EMBL" id="GAI49849.1"/>
    </source>
</evidence>